<gene>
    <name evidence="1" type="ORF">SISNIDRAFT_471672</name>
</gene>
<evidence type="ECO:0000313" key="1">
    <source>
        <dbReference type="EMBL" id="KZS86581.1"/>
    </source>
</evidence>
<dbReference type="EMBL" id="KV419482">
    <property type="protein sequence ID" value="KZS86581.1"/>
    <property type="molecule type" value="Genomic_DNA"/>
</dbReference>
<dbReference type="Proteomes" id="UP000076722">
    <property type="component" value="Unassembled WGS sequence"/>
</dbReference>
<keyword evidence="2" id="KW-1185">Reference proteome</keyword>
<protein>
    <submittedName>
        <fullName evidence="1">Uncharacterized protein</fullName>
    </submittedName>
</protein>
<dbReference type="AlphaFoldDB" id="A0A164MCK5"/>
<sequence length="137" mass="14906">MAYHHALIKAAAYGKWVIEQKQALAEAKERGRCKVAQRGIKGATCMPGGAQMQENSPTGALDAPKWKLMAPLERAVKMLPEAPKYVPQIPKTPPGGPECQNIPKRAALLFWACKMLSGSPMMSLGPFVCIYLLQTCP</sequence>
<organism evidence="1 2">
    <name type="scientific">Sistotremastrum niveocremeum HHB9708</name>
    <dbReference type="NCBI Taxonomy" id="1314777"/>
    <lineage>
        <taxon>Eukaryota</taxon>
        <taxon>Fungi</taxon>
        <taxon>Dikarya</taxon>
        <taxon>Basidiomycota</taxon>
        <taxon>Agaricomycotina</taxon>
        <taxon>Agaricomycetes</taxon>
        <taxon>Sistotremastrales</taxon>
        <taxon>Sistotremastraceae</taxon>
        <taxon>Sertulicium</taxon>
        <taxon>Sertulicium niveocremeum</taxon>
    </lineage>
</organism>
<reference evidence="1 2" key="1">
    <citation type="journal article" date="2016" name="Mol. Biol. Evol.">
        <title>Comparative Genomics of Early-Diverging Mushroom-Forming Fungi Provides Insights into the Origins of Lignocellulose Decay Capabilities.</title>
        <authorList>
            <person name="Nagy L.G."/>
            <person name="Riley R."/>
            <person name="Tritt A."/>
            <person name="Adam C."/>
            <person name="Daum C."/>
            <person name="Floudas D."/>
            <person name="Sun H."/>
            <person name="Yadav J.S."/>
            <person name="Pangilinan J."/>
            <person name="Larsson K.H."/>
            <person name="Matsuura K."/>
            <person name="Barry K."/>
            <person name="Labutti K."/>
            <person name="Kuo R."/>
            <person name="Ohm R.A."/>
            <person name="Bhattacharya S.S."/>
            <person name="Shirouzu T."/>
            <person name="Yoshinaga Y."/>
            <person name="Martin F.M."/>
            <person name="Grigoriev I.V."/>
            <person name="Hibbett D.S."/>
        </authorList>
    </citation>
    <scope>NUCLEOTIDE SEQUENCE [LARGE SCALE GENOMIC DNA]</scope>
    <source>
        <strain evidence="1 2">HHB9708</strain>
    </source>
</reference>
<accession>A0A164MCK5</accession>
<name>A0A164MCK5_9AGAM</name>
<proteinExistence type="predicted"/>
<evidence type="ECO:0000313" key="2">
    <source>
        <dbReference type="Proteomes" id="UP000076722"/>
    </source>
</evidence>